<dbReference type="EMBL" id="FQUQ01000002">
    <property type="protein sequence ID" value="SHF33256.1"/>
    <property type="molecule type" value="Genomic_DNA"/>
</dbReference>
<accession>A0A1M5ASY7</accession>
<dbReference type="STRING" id="288992.SAMN04488522_102872"/>
<keyword evidence="3" id="KW-1185">Reference proteome</keyword>
<reference evidence="3" key="1">
    <citation type="submission" date="2016-11" db="EMBL/GenBank/DDBJ databases">
        <authorList>
            <person name="Varghese N."/>
            <person name="Submissions S."/>
        </authorList>
    </citation>
    <scope>NUCLEOTIDE SEQUENCE [LARGE SCALE GENOMIC DNA]</scope>
    <source>
        <strain evidence="3">DSM 16990</strain>
    </source>
</reference>
<protein>
    <submittedName>
        <fullName evidence="2">Uncharacterized protein</fullName>
    </submittedName>
</protein>
<gene>
    <name evidence="2" type="ORF">SAMN04488522_102872</name>
</gene>
<feature type="transmembrane region" description="Helical" evidence="1">
    <location>
        <begin position="121"/>
        <end position="140"/>
    </location>
</feature>
<evidence type="ECO:0000256" key="1">
    <source>
        <dbReference type="SAM" id="Phobius"/>
    </source>
</evidence>
<keyword evidence="1" id="KW-0472">Membrane</keyword>
<keyword evidence="1" id="KW-0812">Transmembrane</keyword>
<dbReference type="RefSeq" id="WP_073231025.1">
    <property type="nucleotide sequence ID" value="NZ_FQUQ01000002.1"/>
</dbReference>
<dbReference type="AlphaFoldDB" id="A0A1M5ASY7"/>
<dbReference type="Proteomes" id="UP000184287">
    <property type="component" value="Unassembled WGS sequence"/>
</dbReference>
<evidence type="ECO:0000313" key="2">
    <source>
        <dbReference type="EMBL" id="SHF33256.1"/>
    </source>
</evidence>
<keyword evidence="1" id="KW-1133">Transmembrane helix</keyword>
<feature type="transmembrane region" description="Helical" evidence="1">
    <location>
        <begin position="146"/>
        <end position="163"/>
    </location>
</feature>
<name>A0A1M5ASY7_9SPHI</name>
<sequence length="185" mass="21114">MEYEYISVTNKRAFAILEDAGIRYSLQKAGAEEQHYYRYEEIRGVKLFVAEANWYSIVISFSNSAKLQLKSVSRDPLKSNKLVQKMNSQDLDYRNWVLGLHDRLISKGLSHSIKFSQGRSFVFIGLIILMAFVVLAFLAALAISQYGLAVMMASGLLFLFLYARHVGFVKPYDPTVLPERYLPVV</sequence>
<proteinExistence type="predicted"/>
<organism evidence="2 3">
    <name type="scientific">Pedobacter caeni</name>
    <dbReference type="NCBI Taxonomy" id="288992"/>
    <lineage>
        <taxon>Bacteria</taxon>
        <taxon>Pseudomonadati</taxon>
        <taxon>Bacteroidota</taxon>
        <taxon>Sphingobacteriia</taxon>
        <taxon>Sphingobacteriales</taxon>
        <taxon>Sphingobacteriaceae</taxon>
        <taxon>Pedobacter</taxon>
    </lineage>
</organism>
<evidence type="ECO:0000313" key="3">
    <source>
        <dbReference type="Proteomes" id="UP000184287"/>
    </source>
</evidence>